<dbReference type="NCBIfam" id="NF033564">
    <property type="entry name" value="transpos_ISAs1"/>
    <property type="match status" value="1"/>
</dbReference>
<dbReference type="GO" id="GO:0004803">
    <property type="term" value="F:transposase activity"/>
    <property type="evidence" value="ECO:0007669"/>
    <property type="project" value="InterPro"/>
</dbReference>
<evidence type="ECO:0000313" key="3">
    <source>
        <dbReference type="EMBL" id="RQH16561.1"/>
    </source>
</evidence>
<dbReference type="AlphaFoldDB" id="A0A3N6NVU3"/>
<evidence type="ECO:0000313" key="4">
    <source>
        <dbReference type="EMBL" id="RQH33478.1"/>
    </source>
</evidence>
<sequence>MKLQEKKSIYEYFSELEDPRVDRTKRHQLIDIIIITICAVICSADTWVDIEAYGESKYEWLKSFLELPNGIPSHDTFARVFARLDPEKLQQCFLSWIQSVSQITDGEIIAIDGKTLRGSYDKKKSQKPIHMVSAWATANRLVLGQVKVDNKSNEITAIPQLLKVLSLSGCLVTIDAMGWQKEIVKQITEQQADYVITLKKNQGYFYQRVEKLLNKLSKNEGKESTQSDYCKPELAHGRQEYRYYYMASNIAEQVDPFGEWKNLKSIGFVDYFRFEKDGKRTCERRYYISSLSNNAELLAEAIRGHWGIENQLNWVLDVQFQEDCSRIRTDNAPENLAVIRQIALNLLNQEKTVKTGIKNQRKRAGWNNNYLLKVLFSSE</sequence>
<dbReference type="Proteomes" id="UP000269154">
    <property type="component" value="Unassembled WGS sequence"/>
</dbReference>
<dbReference type="InterPro" id="IPR051698">
    <property type="entry name" value="Transposase_11-like"/>
</dbReference>
<dbReference type="InterPro" id="IPR002559">
    <property type="entry name" value="Transposase_11"/>
</dbReference>
<dbReference type="PANTHER" id="PTHR30298">
    <property type="entry name" value="H REPEAT-ASSOCIATED PREDICTED TRANSPOSASE"/>
    <property type="match status" value="1"/>
</dbReference>
<comment type="caution">
    <text evidence="3">The sequence shown here is derived from an EMBL/GenBank/DDBJ whole genome shotgun (WGS) entry which is preliminary data.</text>
</comment>
<feature type="domain" description="H repeat-associated protein N-terminal" evidence="2">
    <location>
        <begin position="11"/>
        <end position="97"/>
    </location>
</feature>
<reference evidence="3 5" key="1">
    <citation type="journal article" date="2018" name="ACS Chem. Biol.">
        <title>Ketoreductase domain dysfunction expands chemodiversity: malyngamide biosynthesis in the cyanobacterium Okeania hirsuta.</title>
        <authorList>
            <person name="Moss N.A."/>
            <person name="Leao T."/>
            <person name="Rankin M."/>
            <person name="McCullough T.M."/>
            <person name="Qu P."/>
            <person name="Korobeynikov A."/>
            <person name="Smith J.L."/>
            <person name="Gerwick L."/>
            <person name="Gerwick W.H."/>
        </authorList>
    </citation>
    <scope>NUCLEOTIDE SEQUENCE [LARGE SCALE GENOMIC DNA]</scope>
    <source>
        <strain evidence="3 5">PAB10Feb10-1</strain>
    </source>
</reference>
<gene>
    <name evidence="4" type="ORF">D5R40_21460</name>
    <name evidence="3" type="ORF">D5R40_33975</name>
</gene>
<dbReference type="RefSeq" id="WP_124155148.1">
    <property type="nucleotide sequence ID" value="NZ_CAWOLW010000050.1"/>
</dbReference>
<keyword evidence="5" id="KW-1185">Reference proteome</keyword>
<name>A0A3N6NVU3_9CYAN</name>
<evidence type="ECO:0000259" key="2">
    <source>
        <dbReference type="Pfam" id="PF13808"/>
    </source>
</evidence>
<dbReference type="OrthoDB" id="9815086at2"/>
<dbReference type="Pfam" id="PF13808">
    <property type="entry name" value="DDE_Tnp_1_assoc"/>
    <property type="match status" value="1"/>
</dbReference>
<dbReference type="InterPro" id="IPR047647">
    <property type="entry name" value="ISAs1_transpos"/>
</dbReference>
<dbReference type="Pfam" id="PF01609">
    <property type="entry name" value="DDE_Tnp_1"/>
    <property type="match status" value="1"/>
</dbReference>
<organism evidence="3 5">
    <name type="scientific">Okeania hirsuta</name>
    <dbReference type="NCBI Taxonomy" id="1458930"/>
    <lineage>
        <taxon>Bacteria</taxon>
        <taxon>Bacillati</taxon>
        <taxon>Cyanobacteriota</taxon>
        <taxon>Cyanophyceae</taxon>
        <taxon>Oscillatoriophycideae</taxon>
        <taxon>Oscillatoriales</taxon>
        <taxon>Microcoleaceae</taxon>
        <taxon>Okeania</taxon>
    </lineage>
</organism>
<dbReference type="EMBL" id="RCBY01000143">
    <property type="protein sequence ID" value="RQH33478.1"/>
    <property type="molecule type" value="Genomic_DNA"/>
</dbReference>
<dbReference type="GO" id="GO:0003677">
    <property type="term" value="F:DNA binding"/>
    <property type="evidence" value="ECO:0007669"/>
    <property type="project" value="InterPro"/>
</dbReference>
<protein>
    <submittedName>
        <fullName evidence="3">ISAs1 family transposase</fullName>
    </submittedName>
</protein>
<dbReference type="InterPro" id="IPR032806">
    <property type="entry name" value="YbfD_N"/>
</dbReference>
<evidence type="ECO:0000259" key="1">
    <source>
        <dbReference type="Pfam" id="PF01609"/>
    </source>
</evidence>
<dbReference type="GO" id="GO:0006313">
    <property type="term" value="P:DNA transposition"/>
    <property type="evidence" value="ECO:0007669"/>
    <property type="project" value="InterPro"/>
</dbReference>
<evidence type="ECO:0000313" key="5">
    <source>
        <dbReference type="Proteomes" id="UP000269154"/>
    </source>
</evidence>
<dbReference type="EMBL" id="RCBY01000557">
    <property type="protein sequence ID" value="RQH16561.1"/>
    <property type="molecule type" value="Genomic_DNA"/>
</dbReference>
<feature type="domain" description="Transposase IS4-like" evidence="1">
    <location>
        <begin position="105"/>
        <end position="346"/>
    </location>
</feature>
<accession>A0A3N6NVU3</accession>
<dbReference type="PANTHER" id="PTHR30298:SF0">
    <property type="entry name" value="PROTEIN YBFL-RELATED"/>
    <property type="match status" value="1"/>
</dbReference>
<proteinExistence type="predicted"/>